<dbReference type="AlphaFoldDB" id="A0A8T1QYH0"/>
<feature type="domain" description="LysM" evidence="1">
    <location>
        <begin position="63"/>
        <end position="108"/>
    </location>
</feature>
<accession>A0A8T1QYH0</accession>
<gene>
    <name evidence="2" type="ORF">CIPAW_03G017300</name>
</gene>
<dbReference type="PANTHER" id="PTHR33734">
    <property type="entry name" value="LYSM DOMAIN-CONTAINING GPI-ANCHORED PROTEIN 2"/>
    <property type="match status" value="1"/>
</dbReference>
<protein>
    <recommendedName>
        <fullName evidence="1">LysM domain-containing protein</fullName>
    </recommendedName>
</protein>
<dbReference type="Proteomes" id="UP000811609">
    <property type="component" value="Chromosome 3"/>
</dbReference>
<name>A0A8T1QYH0_CARIL</name>
<evidence type="ECO:0000313" key="3">
    <source>
        <dbReference type="Proteomes" id="UP000811609"/>
    </source>
</evidence>
<dbReference type="InterPro" id="IPR018392">
    <property type="entry name" value="LysM"/>
</dbReference>
<dbReference type="EMBL" id="CM031811">
    <property type="protein sequence ID" value="KAG6659204.1"/>
    <property type="molecule type" value="Genomic_DNA"/>
</dbReference>
<evidence type="ECO:0000313" key="2">
    <source>
        <dbReference type="EMBL" id="KAG6659204.1"/>
    </source>
</evidence>
<dbReference type="PROSITE" id="PS51782">
    <property type="entry name" value="LYSM"/>
    <property type="match status" value="1"/>
</dbReference>
<proteinExistence type="predicted"/>
<dbReference type="CDD" id="cd00118">
    <property type="entry name" value="LysM"/>
    <property type="match status" value="1"/>
</dbReference>
<dbReference type="Pfam" id="PF01476">
    <property type="entry name" value="LysM"/>
    <property type="match status" value="1"/>
</dbReference>
<keyword evidence="3" id="KW-1185">Reference proteome</keyword>
<organism evidence="2 3">
    <name type="scientific">Carya illinoinensis</name>
    <name type="common">Pecan</name>
    <dbReference type="NCBI Taxonomy" id="32201"/>
    <lineage>
        <taxon>Eukaryota</taxon>
        <taxon>Viridiplantae</taxon>
        <taxon>Streptophyta</taxon>
        <taxon>Embryophyta</taxon>
        <taxon>Tracheophyta</taxon>
        <taxon>Spermatophyta</taxon>
        <taxon>Magnoliopsida</taxon>
        <taxon>eudicotyledons</taxon>
        <taxon>Gunneridae</taxon>
        <taxon>Pentapetalae</taxon>
        <taxon>rosids</taxon>
        <taxon>fabids</taxon>
        <taxon>Fagales</taxon>
        <taxon>Juglandaceae</taxon>
        <taxon>Carya</taxon>
    </lineage>
</organism>
<sequence>MMEVKLSERRGLLPFIKLLPRPTFPSQSSSVLSLHNNFRGFTQKWRFRIQDISKAEQPTKHYLVHVIKEGETLTSISKQYGVSIHAIATANKTIQDVDVLFGGQHLNIPSDTRDTLVVRTVIIWLRGLKLPENHLGSVNILDGLLEQKSFNVLSSHYLPHAKTTGYFLVLVPLVAFCVRLILDAFHTRVAGELKDEVASESEYQHHRCRSMRWKSALSDIEEIDSVDAELSPHSNNYSEAQSQVSFEEMSHVYNKLEQDYQKFLSECGMRESGHWRGGSPE</sequence>
<dbReference type="PANTHER" id="PTHR33734:SF22">
    <property type="entry name" value="MEMBRANE-BOUND LYTIC MUREIN TRANSGLYCOSYLASE D"/>
    <property type="match status" value="1"/>
</dbReference>
<reference evidence="2" key="1">
    <citation type="submission" date="2020-12" db="EMBL/GenBank/DDBJ databases">
        <title>WGS assembly of Carya illinoinensis cv. Pawnee.</title>
        <authorList>
            <person name="Platts A."/>
            <person name="Shu S."/>
            <person name="Wright S."/>
            <person name="Barry K."/>
            <person name="Edger P."/>
            <person name="Pires J.C."/>
            <person name="Schmutz J."/>
        </authorList>
    </citation>
    <scope>NUCLEOTIDE SEQUENCE</scope>
    <source>
        <tissue evidence="2">Leaf</tissue>
    </source>
</reference>
<comment type="caution">
    <text evidence="2">The sequence shown here is derived from an EMBL/GenBank/DDBJ whole genome shotgun (WGS) entry which is preliminary data.</text>
</comment>
<evidence type="ECO:0000259" key="1">
    <source>
        <dbReference type="PROSITE" id="PS51782"/>
    </source>
</evidence>
<dbReference type="SMART" id="SM00257">
    <property type="entry name" value="LysM"/>
    <property type="match status" value="1"/>
</dbReference>